<dbReference type="Proteomes" id="UP000051494">
    <property type="component" value="Unassembled WGS sequence"/>
</dbReference>
<keyword evidence="6" id="KW-1185">Reference proteome</keyword>
<proteinExistence type="predicted"/>
<dbReference type="EMBL" id="LKHV02000001">
    <property type="protein sequence ID" value="MCS5708182.1"/>
    <property type="molecule type" value="Genomic_DNA"/>
</dbReference>
<organism evidence="4">
    <name type="scientific">Candidatus Berkiella cookevillensis</name>
    <dbReference type="NCBI Taxonomy" id="437022"/>
    <lineage>
        <taxon>Bacteria</taxon>
        <taxon>Pseudomonadati</taxon>
        <taxon>Pseudomonadota</taxon>
        <taxon>Gammaproteobacteria</taxon>
        <taxon>Candidatus Berkiellales</taxon>
        <taxon>Candidatus Berkiellaceae</taxon>
        <taxon>Candidatus Berkiella</taxon>
    </lineage>
</organism>
<evidence type="ECO:0000313" key="5">
    <source>
        <dbReference type="EMBL" id="MCS5708182.1"/>
    </source>
</evidence>
<feature type="domain" description="PAS" evidence="3">
    <location>
        <begin position="130"/>
        <end position="202"/>
    </location>
</feature>
<evidence type="ECO:0000313" key="4">
    <source>
        <dbReference type="EMBL" id="KRG18421.1"/>
    </source>
</evidence>
<evidence type="ECO:0000256" key="1">
    <source>
        <dbReference type="SAM" id="Coils"/>
    </source>
</evidence>
<dbReference type="OrthoDB" id="5443440at2"/>
<reference evidence="5" key="2">
    <citation type="journal article" date="2016" name="Genome Announc.">
        <title>Draft Genome Sequences of Two Novel Amoeba-Resistant Intranuclear Bacteria, 'Candidatus Berkiella cookevillensis' and 'Candidatus Berkiella aquae'.</title>
        <authorList>
            <person name="Mehari Y.T."/>
            <person name="Arivett B.A."/>
            <person name="Farone A.L."/>
            <person name="Gunderson J.H."/>
            <person name="Farone M.B."/>
        </authorList>
    </citation>
    <scope>NUCLEOTIDE SEQUENCE</scope>
    <source>
        <strain evidence="5">CC99</strain>
    </source>
</reference>
<feature type="coiled-coil region" evidence="1">
    <location>
        <begin position="54"/>
        <end position="81"/>
    </location>
</feature>
<dbReference type="EMBL" id="LKHV01000007">
    <property type="protein sequence ID" value="KRG18421.1"/>
    <property type="molecule type" value="Genomic_DNA"/>
</dbReference>
<keyword evidence="2" id="KW-1133">Transmembrane helix</keyword>
<name>A0A0Q9YD30_9GAMM</name>
<evidence type="ECO:0000259" key="3">
    <source>
        <dbReference type="PROSITE" id="PS50112"/>
    </source>
</evidence>
<reference evidence="5" key="3">
    <citation type="submission" date="2021-06" db="EMBL/GenBank/DDBJ databases">
        <title>Genomic Description and Analysis of Intracellular Bacteria, Candidatus Berkiella cookevillensis and Candidatus Berkiella aquae.</title>
        <authorList>
            <person name="Kidane D.T."/>
            <person name="Mehari Y.T."/>
            <person name="Rice F.C."/>
            <person name="Arivett B.A."/>
            <person name="Farone A.L."/>
            <person name="Berk S.G."/>
            <person name="Farone M.B."/>
        </authorList>
    </citation>
    <scope>NUCLEOTIDE SEQUENCE</scope>
    <source>
        <strain evidence="5">CC99</strain>
    </source>
</reference>
<dbReference type="AlphaFoldDB" id="A0A0Q9YD30"/>
<feature type="transmembrane region" description="Helical" evidence="2">
    <location>
        <begin position="37"/>
        <end position="57"/>
    </location>
</feature>
<accession>A0A0Q9YD30</accession>
<dbReference type="PROSITE" id="PS50112">
    <property type="entry name" value="PAS"/>
    <property type="match status" value="1"/>
</dbReference>
<gene>
    <name evidence="5" type="ORF">CC99x_004620</name>
    <name evidence="4" type="ORF">CC99x_01633</name>
</gene>
<dbReference type="RefSeq" id="WP_057624716.1">
    <property type="nucleotide sequence ID" value="NZ_LKHV02000001.1"/>
</dbReference>
<dbReference type="Gene3D" id="3.30.450.20">
    <property type="entry name" value="PAS domain"/>
    <property type="match status" value="1"/>
</dbReference>
<evidence type="ECO:0000313" key="6">
    <source>
        <dbReference type="Proteomes" id="UP000051494"/>
    </source>
</evidence>
<keyword evidence="2" id="KW-0472">Membrane</keyword>
<keyword evidence="1" id="KW-0175">Coiled coil</keyword>
<evidence type="ECO:0000256" key="2">
    <source>
        <dbReference type="SAM" id="Phobius"/>
    </source>
</evidence>
<keyword evidence="2" id="KW-0812">Transmembrane</keyword>
<dbReference type="InterPro" id="IPR000014">
    <property type="entry name" value="PAS"/>
</dbReference>
<protein>
    <submittedName>
        <fullName evidence="5">PAS domain-containing protein</fullName>
    </submittedName>
</protein>
<reference evidence="4" key="1">
    <citation type="submission" date="2015-09" db="EMBL/GenBank/DDBJ databases">
        <title>Draft Genome Sequences of Two Novel Amoeba-resistant Intranuclear Bacteria, Candidatus Berkiella cookevillensis and Candidatus Berkiella aquae.</title>
        <authorList>
            <person name="Mehari Y.T."/>
            <person name="Arivett B.A."/>
            <person name="Farone A.L."/>
            <person name="Gunderson J.H."/>
            <person name="Farone M.B."/>
        </authorList>
    </citation>
    <scope>NUCLEOTIDE SEQUENCE [LARGE SCALE GENOMIC DNA]</scope>
    <source>
        <strain evidence="4">CC99</strain>
    </source>
</reference>
<feature type="transmembrane region" description="Helical" evidence="2">
    <location>
        <begin position="12"/>
        <end position="31"/>
    </location>
</feature>
<sequence length="585" mass="67124">MQSFKASQIISLSFFTTVFPLIGAVIIDLSFQSRVPFWGWIIAGIIAVYSIVLLRNLKKQVKQYERQFAEENQIKTLLEETELNPTFLKNFEEELHEAQFDAHVLDTHPSTDMIAEHYWAPQLYVAPTESFVSLEYFIKRCQNAILVIDHQSNIQYLNAALLRVLGKTESELSSWKGKALDSLIEDQNVHVKSLLLEALKTKKKSRFLQEQDPSADWIITPLKEKNKWIGYVLEVITPSKNEMVRLEDALKETTARLRKIEVEVAAFVNIINESQIYYQKKGHSYKSLQEASFEHPVLKKGISSVKKLIDKLIGTTQEITDLKQTLLANDVSPVLAANQTSVLTQAILRNLEEFKRECQSLSQHQKEHSRIVNEQKGITQGLVASLDKGATITKACRDKTLSGFEIVTLIVQNLHEFELHLGVMLDILSKTTLKIQQRVTDQEISKTLQTFMQSLTEQIKQATFLAQKNKHRLTILIPSYAGHHFQIGKIQAQWQNCQDLIDTQAHSLSEWRAYHKQIEKNEHVLKERMQELFNLSEKMLRKTLLSESKTIPNSPSFHQFDEIVLGKSPKAQDLEDSVMHPITEK</sequence>
<comment type="caution">
    <text evidence="4">The sequence shown here is derived from an EMBL/GenBank/DDBJ whole genome shotgun (WGS) entry which is preliminary data.</text>
</comment>